<dbReference type="Proteomes" id="UP000028500">
    <property type="component" value="Unassembled WGS sequence"/>
</dbReference>
<evidence type="ECO:0000313" key="11">
    <source>
        <dbReference type="Proteomes" id="UP000028500"/>
    </source>
</evidence>
<keyword evidence="5" id="KW-1133">Transmembrane helix</keyword>
<organism evidence="10 11">
    <name type="scientific">Xenorhabdus bovienii str. kraussei Quebec</name>
    <dbReference type="NCBI Taxonomy" id="1398203"/>
    <lineage>
        <taxon>Bacteria</taxon>
        <taxon>Pseudomonadati</taxon>
        <taxon>Pseudomonadota</taxon>
        <taxon>Gammaproteobacteria</taxon>
        <taxon>Enterobacterales</taxon>
        <taxon>Morganellaceae</taxon>
        <taxon>Xenorhabdus</taxon>
    </lineage>
</organism>
<dbReference type="PANTHER" id="PTHR38104">
    <property type="match status" value="1"/>
</dbReference>
<evidence type="ECO:0000256" key="2">
    <source>
        <dbReference type="ARBA" id="ARBA00005837"/>
    </source>
</evidence>
<name>A0A077PH06_XENBV</name>
<evidence type="ECO:0000313" key="10">
    <source>
        <dbReference type="EMBL" id="CDH20348.1"/>
    </source>
</evidence>
<dbReference type="InterPro" id="IPR052383">
    <property type="entry name" value="Anti-sigma-E_RseA-like"/>
</dbReference>
<dbReference type="Pfam" id="PF03873">
    <property type="entry name" value="RseA_C"/>
    <property type="match status" value="1"/>
</dbReference>
<evidence type="ECO:0000259" key="9">
    <source>
        <dbReference type="Pfam" id="PF03873"/>
    </source>
</evidence>
<evidence type="ECO:0000259" key="8">
    <source>
        <dbReference type="Pfam" id="PF03872"/>
    </source>
</evidence>
<comment type="caution">
    <text evidence="10">The sequence shown here is derived from an EMBL/GenBank/DDBJ whole genome shotgun (WGS) entry which is preliminary data.</text>
</comment>
<evidence type="ECO:0000256" key="6">
    <source>
        <dbReference type="ARBA" id="ARBA00023136"/>
    </source>
</evidence>
<dbReference type="InterPro" id="IPR036147">
    <property type="entry name" value="Anti-sigma_E_RseA_N_sf"/>
</dbReference>
<evidence type="ECO:0000256" key="3">
    <source>
        <dbReference type="ARBA" id="ARBA00022475"/>
    </source>
</evidence>
<dbReference type="EMBL" id="CBSY010000180">
    <property type="protein sequence ID" value="CDH20348.1"/>
    <property type="molecule type" value="Genomic_DNA"/>
</dbReference>
<dbReference type="HOGENOM" id="CLU_108851_1_0_6"/>
<evidence type="ECO:0000256" key="5">
    <source>
        <dbReference type="ARBA" id="ARBA00022989"/>
    </source>
</evidence>
<dbReference type="InterPro" id="IPR005573">
    <property type="entry name" value="Anti-sigma_E_RseA_C"/>
</dbReference>
<feature type="domain" description="Anti sigma-E protein RseA N-terminal" evidence="8">
    <location>
        <begin position="12"/>
        <end position="98"/>
    </location>
</feature>
<feature type="compositionally biased region" description="Polar residues" evidence="7">
    <location>
        <begin position="205"/>
        <end position="216"/>
    </location>
</feature>
<comment type="subcellular location">
    <subcellularLocation>
        <location evidence="1">Cell membrane</location>
        <topology evidence="1">Single-pass membrane protein</topology>
    </subcellularLocation>
</comment>
<dbReference type="GO" id="GO:0005886">
    <property type="term" value="C:plasma membrane"/>
    <property type="evidence" value="ECO:0007669"/>
    <property type="project" value="UniProtKB-SubCell"/>
</dbReference>
<evidence type="ECO:0000256" key="1">
    <source>
        <dbReference type="ARBA" id="ARBA00004162"/>
    </source>
</evidence>
<dbReference type="GO" id="GO:0016989">
    <property type="term" value="F:sigma factor antagonist activity"/>
    <property type="evidence" value="ECO:0007669"/>
    <property type="project" value="InterPro"/>
</dbReference>
<dbReference type="Gene3D" id="1.10.10.880">
    <property type="entry name" value="Anti sigma-E protein RseA, N-terminal domain"/>
    <property type="match status" value="1"/>
</dbReference>
<keyword evidence="11" id="KW-1185">Reference proteome</keyword>
<proteinExistence type="inferred from homology"/>
<sequence>MGQNNIEGYFGMQREKLSALMDGEALDSEVVRLIAEDTVMQKQWERYHLIRDTLRGDVGDVLHLDIASRVALALEKEPIHINPAAIPESQPKPETWQKMPFWNKIRPWASQMTQVGIAACVSLAVIIGVQQYNSDGSVDADTQSDTPVFNTLPVMGSASPVGLAAPVDDDALGSDLNMQVRESNKRIDAMLQQYELSRRIHSEQNQRLPPADNTQPVGAKIQRAPQQ</sequence>
<protein>
    <submittedName>
        <fullName evidence="10">Anti sigma E (Sigma 24) factor, negative regulator</fullName>
    </submittedName>
</protein>
<dbReference type="AlphaFoldDB" id="A0A077PH06"/>
<dbReference type="CDD" id="cd16328">
    <property type="entry name" value="RseA_N"/>
    <property type="match status" value="1"/>
</dbReference>
<dbReference type="SUPFAM" id="SSF89069">
    <property type="entry name" value="N-terminal, cytoplasmic domain of anti-sigmaE factor RseA"/>
    <property type="match status" value="1"/>
</dbReference>
<keyword evidence="4" id="KW-0812">Transmembrane</keyword>
<dbReference type="Pfam" id="PF03872">
    <property type="entry name" value="RseA_N"/>
    <property type="match status" value="1"/>
</dbReference>
<gene>
    <name evidence="10" type="primary">rseA</name>
    <name evidence="10" type="ORF">XBKQ1_2600030</name>
</gene>
<dbReference type="PANTHER" id="PTHR38104:SF1">
    <property type="entry name" value="ANTI-SIGMA-E FACTOR RSEA"/>
    <property type="match status" value="1"/>
</dbReference>
<keyword evidence="3" id="KW-1003">Cell membrane</keyword>
<feature type="region of interest" description="Disordered" evidence="7">
    <location>
        <begin position="202"/>
        <end position="227"/>
    </location>
</feature>
<reference evidence="10" key="1">
    <citation type="submission" date="2013-07" db="EMBL/GenBank/DDBJ databases">
        <title>Sub-species coevolution in mutualistic symbiosis.</title>
        <authorList>
            <person name="Murfin K."/>
            <person name="Klassen J."/>
            <person name="Lee M."/>
            <person name="Forst S."/>
            <person name="Stock P."/>
            <person name="Goodrich-Blair H."/>
        </authorList>
    </citation>
    <scope>NUCLEOTIDE SEQUENCE [LARGE SCALE GENOMIC DNA]</scope>
    <source>
        <strain evidence="10">Kraussei Quebec</strain>
    </source>
</reference>
<dbReference type="InterPro" id="IPR005572">
    <property type="entry name" value="Anti-sigma_E_RseA_N"/>
</dbReference>
<evidence type="ECO:0000256" key="4">
    <source>
        <dbReference type="ARBA" id="ARBA00022692"/>
    </source>
</evidence>
<comment type="similarity">
    <text evidence="2">Belongs to the RseA family.</text>
</comment>
<dbReference type="Gene3D" id="1.20.5.3960">
    <property type="match status" value="1"/>
</dbReference>
<accession>A0A077PH06</accession>
<evidence type="ECO:0000256" key="7">
    <source>
        <dbReference type="SAM" id="MobiDB-lite"/>
    </source>
</evidence>
<feature type="domain" description="Anti sigma-E protein RseA C-terminal" evidence="9">
    <location>
        <begin position="145"/>
        <end position="199"/>
    </location>
</feature>
<dbReference type="NCBIfam" id="NF008116">
    <property type="entry name" value="PRK10863.1"/>
    <property type="match status" value="1"/>
</dbReference>
<keyword evidence="6" id="KW-0472">Membrane</keyword>